<feature type="domain" description="DUF3533" evidence="6">
    <location>
        <begin position="14"/>
        <end position="366"/>
    </location>
</feature>
<organism evidence="7 8">
    <name type="scientific">Bacillus cereus</name>
    <dbReference type="NCBI Taxonomy" id="1396"/>
    <lineage>
        <taxon>Bacteria</taxon>
        <taxon>Bacillati</taxon>
        <taxon>Bacillota</taxon>
        <taxon>Bacilli</taxon>
        <taxon>Bacillales</taxon>
        <taxon>Bacillaceae</taxon>
        <taxon>Bacillus</taxon>
        <taxon>Bacillus cereus group</taxon>
    </lineage>
</organism>
<dbReference type="Proteomes" id="UP000220900">
    <property type="component" value="Unassembled WGS sequence"/>
</dbReference>
<evidence type="ECO:0000256" key="2">
    <source>
        <dbReference type="ARBA" id="ARBA00022692"/>
    </source>
</evidence>
<feature type="transmembrane region" description="Helical" evidence="5">
    <location>
        <begin position="360"/>
        <end position="379"/>
    </location>
</feature>
<dbReference type="EMBL" id="NTZF01000002">
    <property type="protein sequence ID" value="PES99365.1"/>
    <property type="molecule type" value="Genomic_DNA"/>
</dbReference>
<evidence type="ECO:0000256" key="1">
    <source>
        <dbReference type="ARBA" id="ARBA00004141"/>
    </source>
</evidence>
<feature type="transmembrane region" description="Helical" evidence="5">
    <location>
        <begin position="304"/>
        <end position="327"/>
    </location>
</feature>
<evidence type="ECO:0000259" key="6">
    <source>
        <dbReference type="Pfam" id="PF12051"/>
    </source>
</evidence>
<keyword evidence="4 5" id="KW-0472">Membrane</keyword>
<dbReference type="GO" id="GO:0016020">
    <property type="term" value="C:membrane"/>
    <property type="evidence" value="ECO:0007669"/>
    <property type="project" value="UniProtKB-SubCell"/>
</dbReference>
<dbReference type="RefSeq" id="WP_098266269.1">
    <property type="nucleotide sequence ID" value="NZ_JAVIVZ010000001.1"/>
</dbReference>
<dbReference type="InterPro" id="IPR022703">
    <property type="entry name" value="DUF3533"/>
</dbReference>
<sequence length="393" mass="42929">MFKNKLLLLSPVIALLIVFIFSLTLFPTVQPQPKNLPIAIVNEDQGVEIPNQPKMNMGQTIVDTIKNKSKADEEPAVKWVEVKNKESVQKGLNNKEYYAALVIPKEFSAKQASLRTPQPSSPEVEILINQGMNTAASTMAGQVLQAIVDNMNNTVRTQLLDGFKAKGATLTTDQASNLVTPIAKKVTNVNEVGKNSANGNSPISLFQPLWIASLASAAIIFIAIRKMPVGTRKENFVLKVKQIVTGAVAALVIGFGLTWIADGMVGLNISNFTDTALFLSITSFSFFLMISAVLSLVGLNGIGLFALLLFFGAPLLALAPEMLSPFYQDWVYSWLPMRFMIEGLRDIFFFGKGLSWNTPVTMLVWIGIVSMVVILATAWKSRAVKGHKTELHA</sequence>
<comment type="subcellular location">
    <subcellularLocation>
        <location evidence="1">Membrane</location>
        <topology evidence="1">Multi-pass membrane protein</topology>
    </subcellularLocation>
</comment>
<feature type="transmembrane region" description="Helical" evidence="5">
    <location>
        <begin position="276"/>
        <end position="297"/>
    </location>
</feature>
<keyword evidence="2 5" id="KW-0812">Transmembrane</keyword>
<evidence type="ECO:0000256" key="3">
    <source>
        <dbReference type="ARBA" id="ARBA00022989"/>
    </source>
</evidence>
<dbReference type="Gene3D" id="3.40.1710.10">
    <property type="entry name" value="abc type-2 transporter like domain"/>
    <property type="match status" value="1"/>
</dbReference>
<dbReference type="AlphaFoldDB" id="A0A2B2GKB1"/>
<accession>A0A2B2GKB1</accession>
<keyword evidence="3 5" id="KW-1133">Transmembrane helix</keyword>
<dbReference type="InterPro" id="IPR051328">
    <property type="entry name" value="T7SS_ABC-Transporter"/>
</dbReference>
<reference evidence="7 8" key="1">
    <citation type="submission" date="2017-09" db="EMBL/GenBank/DDBJ databases">
        <title>Large-scale bioinformatics analysis of Bacillus genomes uncovers conserved roles of natural products in bacterial physiology.</title>
        <authorList>
            <consortium name="Agbiome Team Llc"/>
            <person name="Bleich R.M."/>
            <person name="Grubbs K.J."/>
            <person name="Santa Maria K.C."/>
            <person name="Allen S.E."/>
            <person name="Farag S."/>
            <person name="Shank E.A."/>
            <person name="Bowers A."/>
        </authorList>
    </citation>
    <scope>NUCLEOTIDE SEQUENCE [LARGE SCALE GENOMIC DNA]</scope>
    <source>
        <strain evidence="7 8">AFS002368</strain>
    </source>
</reference>
<gene>
    <name evidence="7" type="ORF">CN491_00455</name>
</gene>
<dbReference type="Pfam" id="PF12051">
    <property type="entry name" value="DUF3533"/>
    <property type="match status" value="1"/>
</dbReference>
<evidence type="ECO:0000256" key="4">
    <source>
        <dbReference type="ARBA" id="ARBA00023136"/>
    </source>
</evidence>
<feature type="transmembrane region" description="Helical" evidence="5">
    <location>
        <begin position="205"/>
        <end position="224"/>
    </location>
</feature>
<dbReference type="PANTHER" id="PTHR43077">
    <property type="entry name" value="TRANSPORT PERMEASE YVFS-RELATED"/>
    <property type="match status" value="1"/>
</dbReference>
<proteinExistence type="predicted"/>
<feature type="transmembrane region" description="Helical" evidence="5">
    <location>
        <begin position="236"/>
        <end position="261"/>
    </location>
</feature>
<name>A0A2B2GKB1_BACCE</name>
<evidence type="ECO:0000313" key="7">
    <source>
        <dbReference type="EMBL" id="PES99365.1"/>
    </source>
</evidence>
<evidence type="ECO:0000313" key="8">
    <source>
        <dbReference type="Proteomes" id="UP000220900"/>
    </source>
</evidence>
<protein>
    <submittedName>
        <fullName evidence="7">Phage infection protein</fullName>
    </submittedName>
</protein>
<evidence type="ECO:0000256" key="5">
    <source>
        <dbReference type="SAM" id="Phobius"/>
    </source>
</evidence>
<dbReference type="PANTHER" id="PTHR43077:SF5">
    <property type="entry name" value="PHAGE INFECTION PROTEIN"/>
    <property type="match status" value="1"/>
</dbReference>
<comment type="caution">
    <text evidence="7">The sequence shown here is derived from an EMBL/GenBank/DDBJ whole genome shotgun (WGS) entry which is preliminary data.</text>
</comment>